<evidence type="ECO:0000313" key="2">
    <source>
        <dbReference type="Proteomes" id="UP000282674"/>
    </source>
</evidence>
<reference evidence="1 2" key="1">
    <citation type="submission" date="2018-10" db="EMBL/GenBank/DDBJ databases">
        <title>Isolation from soil.</title>
        <authorList>
            <person name="Hu J."/>
        </authorList>
    </citation>
    <scope>NUCLEOTIDE SEQUENCE [LARGE SCALE GENOMIC DNA]</scope>
    <source>
        <strain evidence="1 2">NEAU-Ht49</strain>
    </source>
</reference>
<evidence type="ECO:0000313" key="1">
    <source>
        <dbReference type="EMBL" id="RMI31586.1"/>
    </source>
</evidence>
<dbReference type="EMBL" id="RFFG01000209">
    <property type="protein sequence ID" value="RMI31586.1"/>
    <property type="molecule type" value="Genomic_DNA"/>
</dbReference>
<dbReference type="Proteomes" id="UP000282674">
    <property type="component" value="Unassembled WGS sequence"/>
</dbReference>
<feature type="non-terminal residue" evidence="1">
    <location>
        <position position="1"/>
    </location>
</feature>
<comment type="caution">
    <text evidence="1">The sequence shown here is derived from an EMBL/GenBank/DDBJ whole genome shotgun (WGS) entry which is preliminary data.</text>
</comment>
<dbReference type="GO" id="GO:0005524">
    <property type="term" value="F:ATP binding"/>
    <property type="evidence" value="ECO:0007669"/>
    <property type="project" value="UniProtKB-KW"/>
</dbReference>
<keyword evidence="2" id="KW-1185">Reference proteome</keyword>
<keyword evidence="1" id="KW-0547">Nucleotide-binding</keyword>
<accession>A0A3M2L3M7</accession>
<sequence>TVADRAVTRRSRALRTAFPPADLTEAVAAVGARLLGGAHDLSGRRAGAQWVIPQVRWLHELDRLFPYGAGAPDKHALAPPLDYRLPGLRDVPEARLGHRLRDLRRHPLSMELASNRPLALLSLAGEDDHAAFSADLSLVTIGMEEDEQIDHIASAMRVESWLEPVLSWPDRFVLPFEDLSAGLPFLTG</sequence>
<keyword evidence="1" id="KW-0067">ATP-binding</keyword>
<protein>
    <submittedName>
        <fullName evidence="1">ATP-binding protein</fullName>
    </submittedName>
</protein>
<dbReference type="AlphaFoldDB" id="A0A3M2L3M7"/>
<organism evidence="1 2">
    <name type="scientific">Actinomadura harenae</name>
    <dbReference type="NCBI Taxonomy" id="2483351"/>
    <lineage>
        <taxon>Bacteria</taxon>
        <taxon>Bacillati</taxon>
        <taxon>Actinomycetota</taxon>
        <taxon>Actinomycetes</taxon>
        <taxon>Streptosporangiales</taxon>
        <taxon>Thermomonosporaceae</taxon>
        <taxon>Actinomadura</taxon>
    </lineage>
</organism>
<proteinExistence type="predicted"/>
<gene>
    <name evidence="1" type="ORF">EBO15_42480</name>
</gene>
<name>A0A3M2L3M7_9ACTN</name>